<dbReference type="PANTHER" id="PTHR30329:SF21">
    <property type="entry name" value="LIPOPROTEIN YIAD-RELATED"/>
    <property type="match status" value="1"/>
</dbReference>
<comment type="caution">
    <text evidence="2">The sequence shown here is derived from an EMBL/GenBank/DDBJ whole genome shotgun (WGS) entry which is preliminary data.</text>
</comment>
<dbReference type="Pfam" id="PF00691">
    <property type="entry name" value="OmpA"/>
    <property type="match status" value="1"/>
</dbReference>
<dbReference type="AlphaFoldDB" id="X0Y256"/>
<dbReference type="Gene3D" id="3.30.1330.60">
    <property type="entry name" value="OmpA-like domain"/>
    <property type="match status" value="1"/>
</dbReference>
<dbReference type="PANTHER" id="PTHR30329">
    <property type="entry name" value="STATOR ELEMENT OF FLAGELLAR MOTOR COMPLEX"/>
    <property type="match status" value="1"/>
</dbReference>
<feature type="non-terminal residue" evidence="2">
    <location>
        <position position="124"/>
    </location>
</feature>
<dbReference type="InterPro" id="IPR036737">
    <property type="entry name" value="OmpA-like_sf"/>
</dbReference>
<dbReference type="PROSITE" id="PS51123">
    <property type="entry name" value="OMPA_2"/>
    <property type="match status" value="1"/>
</dbReference>
<dbReference type="EMBL" id="BARS01045282">
    <property type="protein sequence ID" value="GAG30956.1"/>
    <property type="molecule type" value="Genomic_DNA"/>
</dbReference>
<evidence type="ECO:0000259" key="1">
    <source>
        <dbReference type="PROSITE" id="PS51123"/>
    </source>
</evidence>
<evidence type="ECO:0000313" key="2">
    <source>
        <dbReference type="EMBL" id="GAG30956.1"/>
    </source>
</evidence>
<dbReference type="InterPro" id="IPR050330">
    <property type="entry name" value="Bact_OuterMem_StrucFunc"/>
</dbReference>
<feature type="domain" description="OmpA-like" evidence="1">
    <location>
        <begin position="56"/>
        <end position="124"/>
    </location>
</feature>
<organism evidence="2">
    <name type="scientific">marine sediment metagenome</name>
    <dbReference type="NCBI Taxonomy" id="412755"/>
    <lineage>
        <taxon>unclassified sequences</taxon>
        <taxon>metagenomes</taxon>
        <taxon>ecological metagenomes</taxon>
    </lineage>
</organism>
<name>X0Y256_9ZZZZ</name>
<dbReference type="InterPro" id="IPR006665">
    <property type="entry name" value="OmpA-like"/>
</dbReference>
<reference evidence="2" key="1">
    <citation type="journal article" date="2014" name="Front. Microbiol.">
        <title>High frequency of phylogenetically diverse reductive dehalogenase-homologous genes in deep subseafloor sedimentary metagenomes.</title>
        <authorList>
            <person name="Kawai M."/>
            <person name="Futagami T."/>
            <person name="Toyoda A."/>
            <person name="Takaki Y."/>
            <person name="Nishi S."/>
            <person name="Hori S."/>
            <person name="Arai W."/>
            <person name="Tsubouchi T."/>
            <person name="Morono Y."/>
            <person name="Uchiyama I."/>
            <person name="Ito T."/>
            <person name="Fujiyama A."/>
            <person name="Inagaki F."/>
            <person name="Takami H."/>
        </authorList>
    </citation>
    <scope>NUCLEOTIDE SEQUENCE</scope>
    <source>
        <strain evidence="2">Expedition CK06-06</strain>
    </source>
</reference>
<proteinExistence type="predicted"/>
<sequence length="124" mass="13754">MWGYLGGSLGSMEQTKPSMIPPLVSKIGRRSVSEELGEFIKEQGLEDFQAKISVVPEGVLINLDSPLLFSLGQVDLKEEIMPLLDKIAEIVKELPNEINIGGHTDDLPIHTRRFPSNWELSAAR</sequence>
<accession>X0Y256</accession>
<protein>
    <recommendedName>
        <fullName evidence="1">OmpA-like domain-containing protein</fullName>
    </recommendedName>
</protein>
<dbReference type="SUPFAM" id="SSF103088">
    <property type="entry name" value="OmpA-like"/>
    <property type="match status" value="1"/>
</dbReference>
<gene>
    <name evidence="2" type="ORF">S01H1_68287</name>
</gene>